<evidence type="ECO:0000256" key="2">
    <source>
        <dbReference type="ARBA" id="ARBA00022679"/>
    </source>
</evidence>
<keyword evidence="2 7" id="KW-0808">Transferase</keyword>
<dbReference type="PROSITE" id="PS51683">
    <property type="entry name" value="SAM_OMT_II"/>
    <property type="match status" value="1"/>
</dbReference>
<dbReference type="InterPro" id="IPR001077">
    <property type="entry name" value="COMT_C"/>
</dbReference>
<dbReference type="GO" id="GO:0044550">
    <property type="term" value="P:secondary metabolite biosynthetic process"/>
    <property type="evidence" value="ECO:0007669"/>
    <property type="project" value="UniProtKB-ARBA"/>
</dbReference>
<evidence type="ECO:0000313" key="7">
    <source>
        <dbReference type="EMBL" id="RAL13896.1"/>
    </source>
</evidence>
<name>A0A395I2F9_ASPHC</name>
<protein>
    <submittedName>
        <fullName evidence="7">S-adenosyl-L-methionine-dependent methyltransferase</fullName>
    </submittedName>
</protein>
<dbReference type="InterPro" id="IPR029063">
    <property type="entry name" value="SAM-dependent_MTases_sf"/>
</dbReference>
<dbReference type="GO" id="GO:0032259">
    <property type="term" value="P:methylation"/>
    <property type="evidence" value="ECO:0007669"/>
    <property type="project" value="UniProtKB-KW"/>
</dbReference>
<evidence type="ECO:0000256" key="4">
    <source>
        <dbReference type="PIRSR" id="PIRSR005739-1"/>
    </source>
</evidence>
<dbReference type="STRING" id="1450537.A0A395I2F9"/>
<dbReference type="GeneID" id="37197906"/>
<evidence type="ECO:0000259" key="5">
    <source>
        <dbReference type="Pfam" id="PF00891"/>
    </source>
</evidence>
<proteinExistence type="predicted"/>
<keyword evidence="3" id="KW-0949">S-adenosyl-L-methionine</keyword>
<accession>A0A395I2F9</accession>
<gene>
    <name evidence="7" type="ORF">BO97DRAFT_387896</name>
</gene>
<dbReference type="OrthoDB" id="2410195at2759"/>
<dbReference type="Gene3D" id="3.40.50.150">
    <property type="entry name" value="Vaccinia Virus protein VP39"/>
    <property type="match status" value="1"/>
</dbReference>
<evidence type="ECO:0000259" key="6">
    <source>
        <dbReference type="Pfam" id="PF08100"/>
    </source>
</evidence>
<evidence type="ECO:0000256" key="1">
    <source>
        <dbReference type="ARBA" id="ARBA00022603"/>
    </source>
</evidence>
<dbReference type="Gene3D" id="1.10.10.10">
    <property type="entry name" value="Winged helix-like DNA-binding domain superfamily/Winged helix DNA-binding domain"/>
    <property type="match status" value="1"/>
</dbReference>
<dbReference type="VEuPathDB" id="FungiDB:BO97DRAFT_387896"/>
<dbReference type="Pfam" id="PF08100">
    <property type="entry name" value="Dimerisation"/>
    <property type="match status" value="1"/>
</dbReference>
<dbReference type="SUPFAM" id="SSF53335">
    <property type="entry name" value="S-adenosyl-L-methionine-dependent methyltransferases"/>
    <property type="match status" value="1"/>
</dbReference>
<dbReference type="EMBL" id="KZ824277">
    <property type="protein sequence ID" value="RAL13896.1"/>
    <property type="molecule type" value="Genomic_DNA"/>
</dbReference>
<dbReference type="AlphaFoldDB" id="A0A395I2F9"/>
<feature type="active site" description="Proton acceptor" evidence="4">
    <location>
        <position position="290"/>
    </location>
</feature>
<dbReference type="RefSeq" id="XP_025553050.1">
    <property type="nucleotide sequence ID" value="XM_025693617.1"/>
</dbReference>
<dbReference type="PANTHER" id="PTHR43712:SF1">
    <property type="entry name" value="HYPOTHETICAL O-METHYLTRANSFERASE (EUROFUNG)-RELATED"/>
    <property type="match status" value="1"/>
</dbReference>
<feature type="domain" description="O-methyltransferase C-terminal" evidence="5">
    <location>
        <begin position="214"/>
        <end position="359"/>
    </location>
</feature>
<reference evidence="7 8" key="1">
    <citation type="submission" date="2018-02" db="EMBL/GenBank/DDBJ databases">
        <title>The genomes of Aspergillus section Nigri reveals drivers in fungal speciation.</title>
        <authorList>
            <consortium name="DOE Joint Genome Institute"/>
            <person name="Vesth T.C."/>
            <person name="Nybo J."/>
            <person name="Theobald S."/>
            <person name="Brandl J."/>
            <person name="Frisvad J.C."/>
            <person name="Nielsen K.F."/>
            <person name="Lyhne E.K."/>
            <person name="Kogle M.E."/>
            <person name="Kuo A."/>
            <person name="Riley R."/>
            <person name="Clum A."/>
            <person name="Nolan M."/>
            <person name="Lipzen A."/>
            <person name="Salamov A."/>
            <person name="Henrissat B."/>
            <person name="Wiebenga A."/>
            <person name="De vries R.P."/>
            <person name="Grigoriev I.V."/>
            <person name="Mortensen U.H."/>
            <person name="Andersen M.R."/>
            <person name="Baker S.E."/>
        </authorList>
    </citation>
    <scope>NUCLEOTIDE SEQUENCE [LARGE SCALE GENOMIC DNA]</scope>
    <source>
        <strain evidence="7 8">CBS 101889</strain>
    </source>
</reference>
<dbReference type="PIRSF" id="PIRSF005739">
    <property type="entry name" value="O-mtase"/>
    <property type="match status" value="1"/>
</dbReference>
<evidence type="ECO:0000256" key="3">
    <source>
        <dbReference type="ARBA" id="ARBA00022691"/>
    </source>
</evidence>
<dbReference type="Proteomes" id="UP000248961">
    <property type="component" value="Unassembled WGS sequence"/>
</dbReference>
<dbReference type="InterPro" id="IPR012967">
    <property type="entry name" value="COMT_dimerisation"/>
</dbReference>
<dbReference type="InterPro" id="IPR036390">
    <property type="entry name" value="WH_DNA-bd_sf"/>
</dbReference>
<dbReference type="GO" id="GO:0008171">
    <property type="term" value="F:O-methyltransferase activity"/>
    <property type="evidence" value="ECO:0007669"/>
    <property type="project" value="InterPro"/>
</dbReference>
<dbReference type="InterPro" id="IPR036388">
    <property type="entry name" value="WH-like_DNA-bd_sf"/>
</dbReference>
<organism evidence="7 8">
    <name type="scientific">Aspergillus homomorphus (strain CBS 101889)</name>
    <dbReference type="NCBI Taxonomy" id="1450537"/>
    <lineage>
        <taxon>Eukaryota</taxon>
        <taxon>Fungi</taxon>
        <taxon>Dikarya</taxon>
        <taxon>Ascomycota</taxon>
        <taxon>Pezizomycotina</taxon>
        <taxon>Eurotiomycetes</taxon>
        <taxon>Eurotiomycetidae</taxon>
        <taxon>Eurotiales</taxon>
        <taxon>Aspergillaceae</taxon>
        <taxon>Aspergillus</taxon>
        <taxon>Aspergillus subgen. Circumdati</taxon>
    </lineage>
</organism>
<dbReference type="GO" id="GO:0046983">
    <property type="term" value="F:protein dimerization activity"/>
    <property type="evidence" value="ECO:0007669"/>
    <property type="project" value="InterPro"/>
</dbReference>
<dbReference type="PANTHER" id="PTHR43712">
    <property type="entry name" value="PUTATIVE (AFU_ORTHOLOGUE AFUA_4G14580)-RELATED"/>
    <property type="match status" value="1"/>
</dbReference>
<sequence>MEALTQEVRRLVETGDEKTRKEVLDALSKLRASIESPDDTVQRITFYNMQLAGIRIGIDLKLFELLAQNEGPHTVDELSQKTGANPVFLARLLRYLASYYAVEEVSKDTFAASRISKTFAVSGFQAAVGHMWNNCGQIIQELPTWLRENNYPDIQDSMKTPFQKALNTDVPAFIYMQQHPEALAYFMEHMMANRAGMPTFLDVYPVEEKAATGLSPKRALFVDIGGGIGHQAVAFKQRYPQLEGRVIVQDLPQTLAHAIQSPGVETQAYDFFTPQVVKGAKFYYLRNIFHDWPDHKCREIIKNTLDAMAPDSALLIDEMVLPNSGVHWQQAQLDMLMMTTLGARERTEEQWYRLVEESGLTISKVYTYTASLRDSIIEVVPTSPAKA</sequence>
<feature type="domain" description="O-methyltransferase dimerisation" evidence="6">
    <location>
        <begin position="57"/>
        <end position="121"/>
    </location>
</feature>
<dbReference type="Pfam" id="PF00891">
    <property type="entry name" value="Methyltransf_2"/>
    <property type="match status" value="1"/>
</dbReference>
<keyword evidence="8" id="KW-1185">Reference proteome</keyword>
<dbReference type="SUPFAM" id="SSF46785">
    <property type="entry name" value="Winged helix' DNA-binding domain"/>
    <property type="match status" value="1"/>
</dbReference>
<keyword evidence="1 7" id="KW-0489">Methyltransferase</keyword>
<dbReference type="InterPro" id="IPR016461">
    <property type="entry name" value="COMT-like"/>
</dbReference>
<evidence type="ECO:0000313" key="8">
    <source>
        <dbReference type="Proteomes" id="UP000248961"/>
    </source>
</evidence>